<organism evidence="1 2">
    <name type="scientific">Camellia sinensis</name>
    <name type="common">Tea plant</name>
    <name type="synonym">Thea sinensis</name>
    <dbReference type="NCBI Taxonomy" id="4442"/>
    <lineage>
        <taxon>Eukaryota</taxon>
        <taxon>Viridiplantae</taxon>
        <taxon>Streptophyta</taxon>
        <taxon>Embryophyta</taxon>
        <taxon>Tracheophyta</taxon>
        <taxon>Spermatophyta</taxon>
        <taxon>Magnoliopsida</taxon>
        <taxon>eudicotyledons</taxon>
        <taxon>Gunneridae</taxon>
        <taxon>Pentapetalae</taxon>
        <taxon>asterids</taxon>
        <taxon>Ericales</taxon>
        <taxon>Theaceae</taxon>
        <taxon>Camellia</taxon>
    </lineage>
</organism>
<dbReference type="PANTHER" id="PTHR36050:SF1">
    <property type="entry name" value="O-FUCOSYLTRANSFERASE 30"/>
    <property type="match status" value="1"/>
</dbReference>
<keyword evidence="2" id="KW-1185">Reference proteome</keyword>
<evidence type="ECO:0000313" key="1">
    <source>
        <dbReference type="EMBL" id="KAF5935588.1"/>
    </source>
</evidence>
<sequence>MANTHVLTIFPNRSEFHYSDLAVASGAICGCTFAAKHRILPPADDVAADVAADVARACHTRASPHLPSSFSRAWSACLRLGPRAGCLNGAWRRVRRLGLTLLLQVAREGAWDLPWVSALYGWTPLLEPLLLVCSKPDFEQLDFWTVSDNTLFLFRNAADEALIPLGPKVKNEKKIIKSDGQFKNHWKTTFLGLQQKIESLRHEGPLPIHIFVMTDLPQGNWTGSYFEDLSRDSDAFKLHVLREKDELVTRTAKNLAASAKEMKFGFLSESLDRMKKNCRPPYLPDMLLYIEEAVCSCASLGFVGTAQSTIAESIELMRTHGVCSSRGHTEL</sequence>
<dbReference type="AlphaFoldDB" id="A0A7J7G814"/>
<protein>
    <submittedName>
        <fullName evidence="1">Uncharacterized protein</fullName>
    </submittedName>
</protein>
<name>A0A7J7G814_CAMSI</name>
<comment type="caution">
    <text evidence="1">The sequence shown here is derived from an EMBL/GenBank/DDBJ whole genome shotgun (WGS) entry which is preliminary data.</text>
</comment>
<reference evidence="2" key="1">
    <citation type="journal article" date="2020" name="Nat. Commun.">
        <title>Genome assembly of wild tea tree DASZ reveals pedigree and selection history of tea varieties.</title>
        <authorList>
            <person name="Zhang W."/>
            <person name="Zhang Y."/>
            <person name="Qiu H."/>
            <person name="Guo Y."/>
            <person name="Wan H."/>
            <person name="Zhang X."/>
            <person name="Scossa F."/>
            <person name="Alseekh S."/>
            <person name="Zhang Q."/>
            <person name="Wang P."/>
            <person name="Xu L."/>
            <person name="Schmidt M.H."/>
            <person name="Jia X."/>
            <person name="Li D."/>
            <person name="Zhu A."/>
            <person name="Guo F."/>
            <person name="Chen W."/>
            <person name="Ni D."/>
            <person name="Usadel B."/>
            <person name="Fernie A.R."/>
            <person name="Wen W."/>
        </authorList>
    </citation>
    <scope>NUCLEOTIDE SEQUENCE [LARGE SCALE GENOMIC DNA]</scope>
    <source>
        <strain evidence="2">cv. G240</strain>
    </source>
</reference>
<reference evidence="1 2" key="2">
    <citation type="submission" date="2020-07" db="EMBL/GenBank/DDBJ databases">
        <title>Genome assembly of wild tea tree DASZ reveals pedigree and selection history of tea varieties.</title>
        <authorList>
            <person name="Zhang W."/>
        </authorList>
    </citation>
    <scope>NUCLEOTIDE SEQUENCE [LARGE SCALE GENOMIC DNA]</scope>
    <source>
        <strain evidence="2">cv. G240</strain>
        <tissue evidence="1">Leaf</tissue>
    </source>
</reference>
<proteinExistence type="predicted"/>
<evidence type="ECO:0000313" key="2">
    <source>
        <dbReference type="Proteomes" id="UP000593564"/>
    </source>
</evidence>
<dbReference type="PANTHER" id="PTHR36050">
    <property type="entry name" value="O-FUCOSYLTRANSFERASE 30"/>
    <property type="match status" value="1"/>
</dbReference>
<accession>A0A7J7G814</accession>
<dbReference type="Proteomes" id="UP000593564">
    <property type="component" value="Unassembled WGS sequence"/>
</dbReference>
<dbReference type="EMBL" id="JACBKZ010000013">
    <property type="protein sequence ID" value="KAF5935588.1"/>
    <property type="molecule type" value="Genomic_DNA"/>
</dbReference>
<gene>
    <name evidence="1" type="ORF">HYC85_026717</name>
</gene>